<dbReference type="InterPro" id="IPR010905">
    <property type="entry name" value="Glyco_hydro_88"/>
</dbReference>
<dbReference type="InterPro" id="IPR052369">
    <property type="entry name" value="UG_Glycosaminoglycan_Hydrolase"/>
</dbReference>
<comment type="caution">
    <text evidence="3">The sequence shown here is derived from an EMBL/GenBank/DDBJ whole genome shotgun (WGS) entry which is preliminary data.</text>
</comment>
<dbReference type="Proteomes" id="UP001157114">
    <property type="component" value="Unassembled WGS sequence"/>
</dbReference>
<keyword evidence="4" id="KW-1185">Reference proteome</keyword>
<evidence type="ECO:0000256" key="1">
    <source>
        <dbReference type="ARBA" id="ARBA00022801"/>
    </source>
</evidence>
<dbReference type="RefSeq" id="WP_284237656.1">
    <property type="nucleotide sequence ID" value="NZ_BSSQ01000005.1"/>
</dbReference>
<gene>
    <name evidence="3" type="ORF">MU1_12840</name>
</gene>
<dbReference type="EMBL" id="BSSQ01000005">
    <property type="protein sequence ID" value="GLX66940.1"/>
    <property type="molecule type" value="Genomic_DNA"/>
</dbReference>
<dbReference type="SUPFAM" id="SSF48208">
    <property type="entry name" value="Six-hairpin glycosidases"/>
    <property type="match status" value="1"/>
</dbReference>
<comment type="similarity">
    <text evidence="2">Belongs to the glycosyl hydrolase 88 family.</text>
</comment>
<dbReference type="GO" id="GO:0016787">
    <property type="term" value="F:hydrolase activity"/>
    <property type="evidence" value="ECO:0007669"/>
    <property type="project" value="UniProtKB-KW"/>
</dbReference>
<keyword evidence="1 3" id="KW-0378">Hydrolase</keyword>
<reference evidence="3 4" key="1">
    <citation type="submission" date="2023-03" db="EMBL/GenBank/DDBJ databases">
        <title>Draft genome sequence of the bacteria which degrade cell wall of Tricholomamatutake.</title>
        <authorList>
            <person name="Konishi Y."/>
            <person name="Fukuta Y."/>
            <person name="Shirasaka N."/>
        </authorList>
    </citation>
    <scope>NUCLEOTIDE SEQUENCE [LARGE SCALE GENOMIC DNA]</scope>
    <source>
        <strain evidence="4">mu1</strain>
    </source>
</reference>
<accession>A0ABQ6GA74</accession>
<evidence type="ECO:0000313" key="3">
    <source>
        <dbReference type="EMBL" id="GLX66940.1"/>
    </source>
</evidence>
<dbReference type="Gene3D" id="1.50.10.10">
    <property type="match status" value="1"/>
</dbReference>
<organism evidence="3 4">
    <name type="scientific">Paenibacillus glycanilyticus</name>
    <dbReference type="NCBI Taxonomy" id="126569"/>
    <lineage>
        <taxon>Bacteria</taxon>
        <taxon>Bacillati</taxon>
        <taxon>Bacillota</taxon>
        <taxon>Bacilli</taxon>
        <taxon>Bacillales</taxon>
        <taxon>Paenibacillaceae</taxon>
        <taxon>Paenibacillus</taxon>
    </lineage>
</organism>
<sequence length="377" mass="43282">MIPLQEIRQFIVDKTKANAARFGDKLPHCADEDNYNFVDNCFWVGGFWTGLNYLCYEMSGDQSFIDNARRSKHRFAKRLYDDRHTTDHDLGFLFSLSAVADYKLTRDAESRRIGIDAANTLADRFNEKGRFLQAWNVWTPGDPFSEENRGRLIIDCMYNLPLLFWAAEETGDSRYRDIAIAQADTCSTTIVRPDFTTFHTYLFNPETGDPIGGRTFQGYADESCWSRGQAWAIGGYTHAYRYTGDRRYLEIARRCADVYIERLEEDLIPMWDFTFQGDKDGEPRDTSAAAVTAASLLEMASHMDETESAYYKDLATRMVNNLYSFYSTKDEPGHEGLLKEATSHKPQDSGIRSSLIYGDYYFAEAVARLQGQTVIYW</sequence>
<evidence type="ECO:0000313" key="4">
    <source>
        <dbReference type="Proteomes" id="UP001157114"/>
    </source>
</evidence>
<protein>
    <submittedName>
        <fullName evidence="3">Glucuronyl hydrolase</fullName>
    </submittedName>
</protein>
<dbReference type="InterPro" id="IPR012341">
    <property type="entry name" value="6hp_glycosidase-like_sf"/>
</dbReference>
<evidence type="ECO:0000256" key="2">
    <source>
        <dbReference type="ARBA" id="ARBA00038358"/>
    </source>
</evidence>
<dbReference type="PANTHER" id="PTHR36845">
    <property type="entry name" value="HYDROLASE, PUTATIVE (AFU_ORTHOLOGUE AFUA_7G05090)-RELATED"/>
    <property type="match status" value="1"/>
</dbReference>
<dbReference type="Pfam" id="PF07470">
    <property type="entry name" value="Glyco_hydro_88"/>
    <property type="match status" value="1"/>
</dbReference>
<name>A0ABQ6GA74_9BACL</name>
<proteinExistence type="inferred from homology"/>
<dbReference type="InterPro" id="IPR008928">
    <property type="entry name" value="6-hairpin_glycosidase_sf"/>
</dbReference>
<dbReference type="PANTHER" id="PTHR36845:SF1">
    <property type="entry name" value="HYDROLASE, PUTATIVE (AFU_ORTHOLOGUE AFUA_7G05090)-RELATED"/>
    <property type="match status" value="1"/>
</dbReference>